<dbReference type="PANTHER" id="PTHR42886">
    <property type="entry name" value="RE40534P-RELATED"/>
    <property type="match status" value="1"/>
</dbReference>
<keyword evidence="1" id="KW-0732">Signal</keyword>
<dbReference type="PANTHER" id="PTHR42886:SF87">
    <property type="entry name" value="AB HYDROLASE-1 DOMAIN-CONTAINING PROTEIN"/>
    <property type="match status" value="1"/>
</dbReference>
<comment type="caution">
    <text evidence="3">The sequence shown here is derived from an EMBL/GenBank/DDBJ whole genome shotgun (WGS) entry which is preliminary data.</text>
</comment>
<dbReference type="AlphaFoldDB" id="A0A9W9LVF9"/>
<feature type="domain" description="AB hydrolase-1" evidence="2">
    <location>
        <begin position="97"/>
        <end position="355"/>
    </location>
</feature>
<feature type="chain" id="PRO_5040933296" description="AB hydrolase-1 domain-containing protein" evidence="1">
    <location>
        <begin position="18"/>
        <end position="378"/>
    </location>
</feature>
<protein>
    <recommendedName>
        <fullName evidence="2">AB hydrolase-1 domain-containing protein</fullName>
    </recommendedName>
</protein>
<sequence length="378" mass="40927">MLAQTFIWALMAGVAFSKTCYNVTVPVPVTARNGDFGGLQTPQTNLEANMFALAAIQQGSNGTEKALTGYKTISGHYNISAEYCVPSNTRDNAPLQILTHGIGFDKTYWNLPFNNYNYSYVDYALSRGYHTFAYDRLGIGNSSHGDPKNEIQTALEVESLMQITRRIRNGTIAEIRKKPSKIIHVGHSFGSVQTYVLTDKYPDLSDGIVLTGYALNATFMPYFLAGSTLQQAKSGPNGQNYKPGYLSAGTLANTEYAFFNPGNFDPEILEFGDKIKQPVTVGELLTIGSIPKQSKFSGPVLIISGSNDLPFCGGNCLATGGTAKSIPAAAKVAFPSAKTFSAVIQPQTGHGLNLHYNATGGYKQIADFLDHNVLFEKH</sequence>
<evidence type="ECO:0000313" key="3">
    <source>
        <dbReference type="EMBL" id="KAJ5179483.1"/>
    </source>
</evidence>
<proteinExistence type="predicted"/>
<feature type="signal peptide" evidence="1">
    <location>
        <begin position="1"/>
        <end position="17"/>
    </location>
</feature>
<evidence type="ECO:0000259" key="2">
    <source>
        <dbReference type="Pfam" id="PF12697"/>
    </source>
</evidence>
<evidence type="ECO:0000256" key="1">
    <source>
        <dbReference type="SAM" id="SignalP"/>
    </source>
</evidence>
<dbReference type="GO" id="GO:0072330">
    <property type="term" value="P:monocarboxylic acid biosynthetic process"/>
    <property type="evidence" value="ECO:0007669"/>
    <property type="project" value="UniProtKB-ARBA"/>
</dbReference>
<dbReference type="Proteomes" id="UP001146351">
    <property type="component" value="Unassembled WGS sequence"/>
</dbReference>
<dbReference type="Gene3D" id="3.40.50.1820">
    <property type="entry name" value="alpha/beta hydrolase"/>
    <property type="match status" value="1"/>
</dbReference>
<evidence type="ECO:0000313" key="4">
    <source>
        <dbReference type="Proteomes" id="UP001146351"/>
    </source>
</evidence>
<dbReference type="EMBL" id="JAPQKO010000002">
    <property type="protein sequence ID" value="KAJ5179483.1"/>
    <property type="molecule type" value="Genomic_DNA"/>
</dbReference>
<gene>
    <name evidence="3" type="ORF">N7492_002693</name>
</gene>
<reference evidence="3" key="1">
    <citation type="submission" date="2022-11" db="EMBL/GenBank/DDBJ databases">
        <authorList>
            <person name="Petersen C."/>
        </authorList>
    </citation>
    <scope>NUCLEOTIDE SEQUENCE</scope>
    <source>
        <strain evidence="3">IBT 21917</strain>
    </source>
</reference>
<dbReference type="SUPFAM" id="SSF53474">
    <property type="entry name" value="alpha/beta-Hydrolases"/>
    <property type="match status" value="1"/>
</dbReference>
<dbReference type="Pfam" id="PF12697">
    <property type="entry name" value="Abhydrolase_6"/>
    <property type="match status" value="1"/>
</dbReference>
<organism evidence="3 4">
    <name type="scientific">Penicillium capsulatum</name>
    <dbReference type="NCBI Taxonomy" id="69766"/>
    <lineage>
        <taxon>Eukaryota</taxon>
        <taxon>Fungi</taxon>
        <taxon>Dikarya</taxon>
        <taxon>Ascomycota</taxon>
        <taxon>Pezizomycotina</taxon>
        <taxon>Eurotiomycetes</taxon>
        <taxon>Eurotiomycetidae</taxon>
        <taxon>Eurotiales</taxon>
        <taxon>Aspergillaceae</taxon>
        <taxon>Penicillium</taxon>
    </lineage>
</organism>
<accession>A0A9W9LVF9</accession>
<dbReference type="OrthoDB" id="190201at2759"/>
<keyword evidence="4" id="KW-1185">Reference proteome</keyword>
<dbReference type="InterPro" id="IPR000073">
    <property type="entry name" value="AB_hydrolase_1"/>
</dbReference>
<reference evidence="3" key="2">
    <citation type="journal article" date="2023" name="IMA Fungus">
        <title>Comparative genomic study of the Penicillium genus elucidates a diverse pangenome and 15 lateral gene transfer events.</title>
        <authorList>
            <person name="Petersen C."/>
            <person name="Sorensen T."/>
            <person name="Nielsen M.R."/>
            <person name="Sondergaard T.E."/>
            <person name="Sorensen J.L."/>
            <person name="Fitzpatrick D.A."/>
            <person name="Frisvad J.C."/>
            <person name="Nielsen K.L."/>
        </authorList>
    </citation>
    <scope>NUCLEOTIDE SEQUENCE</scope>
    <source>
        <strain evidence="3">IBT 21917</strain>
    </source>
</reference>
<dbReference type="GO" id="GO:0017000">
    <property type="term" value="P:antibiotic biosynthetic process"/>
    <property type="evidence" value="ECO:0007669"/>
    <property type="project" value="UniProtKB-ARBA"/>
</dbReference>
<dbReference type="InterPro" id="IPR029058">
    <property type="entry name" value="AB_hydrolase_fold"/>
</dbReference>
<name>A0A9W9LVF9_9EURO</name>